<evidence type="ECO:0000259" key="4">
    <source>
        <dbReference type="Pfam" id="PF00251"/>
    </source>
</evidence>
<keyword evidence="2" id="KW-0378">Hydrolase</keyword>
<dbReference type="Proteomes" id="UP000826656">
    <property type="component" value="Unassembled WGS sequence"/>
</dbReference>
<dbReference type="InterPro" id="IPR050551">
    <property type="entry name" value="Fructan_Metab_Enzymes"/>
</dbReference>
<reference evidence="5 6" key="1">
    <citation type="journal article" date="2021" name="bioRxiv">
        <title>Chromosome-scale and haplotype-resolved genome assembly of a tetraploid potato cultivar.</title>
        <authorList>
            <person name="Sun H."/>
            <person name="Jiao W.-B."/>
            <person name="Krause K."/>
            <person name="Campoy J.A."/>
            <person name="Goel M."/>
            <person name="Folz-Donahue K."/>
            <person name="Kukat C."/>
            <person name="Huettel B."/>
            <person name="Schneeberger K."/>
        </authorList>
    </citation>
    <scope>NUCLEOTIDE SEQUENCE [LARGE SCALE GENOMIC DNA]</scope>
    <source>
        <strain evidence="5">SolTubOtavaFocal</strain>
        <tissue evidence="5">Leaves</tissue>
    </source>
</reference>
<name>A0ABQ7WF65_SOLTU</name>
<comment type="similarity">
    <text evidence="1">Belongs to the glycosyl hydrolase 32 family.</text>
</comment>
<comment type="caution">
    <text evidence="5">The sequence shown here is derived from an EMBL/GenBank/DDBJ whole genome shotgun (WGS) entry which is preliminary data.</text>
</comment>
<dbReference type="InterPro" id="IPR013148">
    <property type="entry name" value="Glyco_hydro_32_N"/>
</dbReference>
<evidence type="ECO:0000256" key="2">
    <source>
        <dbReference type="ARBA" id="ARBA00022801"/>
    </source>
</evidence>
<evidence type="ECO:0000256" key="1">
    <source>
        <dbReference type="ARBA" id="ARBA00009902"/>
    </source>
</evidence>
<dbReference type="PANTHER" id="PTHR31953">
    <property type="entry name" value="BETA-FRUCTOFURANOSIDASE, INSOLUBLE ISOENZYME CWINV1-RELATED"/>
    <property type="match status" value="1"/>
</dbReference>
<sequence>MYYNGIYHLFSQYNPKGAIWGNIVWAHSVSIDMINWINLEPAIYPSEVFDKYGTWSGSTTIFPGNKPVILYTGIVDDKQTQVQNYAIPANLFDPFLRKWIKPDNNPLIVAGESINKTKFRDPTTAWLGQDGHWRMVVGSLRKNERGLAIMYRSRDFMKWTKAQHPLHSSSKTEN</sequence>
<evidence type="ECO:0000313" key="6">
    <source>
        <dbReference type="Proteomes" id="UP000826656"/>
    </source>
</evidence>
<dbReference type="CDD" id="cd18624">
    <property type="entry name" value="GH32_Fruct1-like"/>
    <property type="match status" value="1"/>
</dbReference>
<dbReference type="SUPFAM" id="SSF75005">
    <property type="entry name" value="Arabinanase/levansucrase/invertase"/>
    <property type="match status" value="1"/>
</dbReference>
<keyword evidence="3" id="KW-0326">Glycosidase</keyword>
<dbReference type="SMART" id="SM00640">
    <property type="entry name" value="Glyco_32"/>
    <property type="match status" value="1"/>
</dbReference>
<accession>A0ABQ7WF65</accession>
<protein>
    <recommendedName>
        <fullName evidence="4">Glycosyl hydrolase family 32 N-terminal domain-containing protein</fullName>
    </recommendedName>
</protein>
<organism evidence="5 6">
    <name type="scientific">Solanum tuberosum</name>
    <name type="common">Potato</name>
    <dbReference type="NCBI Taxonomy" id="4113"/>
    <lineage>
        <taxon>Eukaryota</taxon>
        <taxon>Viridiplantae</taxon>
        <taxon>Streptophyta</taxon>
        <taxon>Embryophyta</taxon>
        <taxon>Tracheophyta</taxon>
        <taxon>Spermatophyta</taxon>
        <taxon>Magnoliopsida</taxon>
        <taxon>eudicotyledons</taxon>
        <taxon>Gunneridae</taxon>
        <taxon>Pentapetalae</taxon>
        <taxon>asterids</taxon>
        <taxon>lamiids</taxon>
        <taxon>Solanales</taxon>
        <taxon>Solanaceae</taxon>
        <taxon>Solanoideae</taxon>
        <taxon>Solaneae</taxon>
        <taxon>Solanum</taxon>
    </lineage>
</organism>
<proteinExistence type="inferred from homology"/>
<dbReference type="EMBL" id="JAIVGD010000002">
    <property type="protein sequence ID" value="KAH0779343.1"/>
    <property type="molecule type" value="Genomic_DNA"/>
</dbReference>
<feature type="domain" description="Glycosyl hydrolase family 32 N-terminal" evidence="4">
    <location>
        <begin position="1"/>
        <end position="171"/>
    </location>
</feature>
<keyword evidence="6" id="KW-1185">Reference proteome</keyword>
<gene>
    <name evidence="5" type="ORF">KY290_005770</name>
</gene>
<dbReference type="InterPro" id="IPR001362">
    <property type="entry name" value="Glyco_hydro_32"/>
</dbReference>
<evidence type="ECO:0000313" key="5">
    <source>
        <dbReference type="EMBL" id="KAH0779343.1"/>
    </source>
</evidence>
<dbReference type="Gene3D" id="2.115.10.20">
    <property type="entry name" value="Glycosyl hydrolase domain, family 43"/>
    <property type="match status" value="1"/>
</dbReference>
<dbReference type="InterPro" id="IPR023296">
    <property type="entry name" value="Glyco_hydro_beta-prop_sf"/>
</dbReference>
<dbReference type="Pfam" id="PF00251">
    <property type="entry name" value="Glyco_hydro_32N"/>
    <property type="match status" value="1"/>
</dbReference>
<evidence type="ECO:0000256" key="3">
    <source>
        <dbReference type="ARBA" id="ARBA00023295"/>
    </source>
</evidence>